<evidence type="ECO:0000313" key="2">
    <source>
        <dbReference type="EMBL" id="SET91138.1"/>
    </source>
</evidence>
<keyword evidence="3" id="KW-1185">Reference proteome</keyword>
<dbReference type="Proteomes" id="UP000198970">
    <property type="component" value="Chromosome I"/>
</dbReference>
<feature type="transmembrane region" description="Helical" evidence="1">
    <location>
        <begin position="27"/>
        <end position="47"/>
    </location>
</feature>
<accession>A0ABY1CC45</accession>
<evidence type="ECO:0000313" key="3">
    <source>
        <dbReference type="Proteomes" id="UP000198970"/>
    </source>
</evidence>
<reference evidence="2 3" key="1">
    <citation type="submission" date="2016-10" db="EMBL/GenBank/DDBJ databases">
        <authorList>
            <person name="Varghese N."/>
            <person name="Submissions S."/>
        </authorList>
    </citation>
    <scope>NUCLEOTIDE SEQUENCE [LARGE SCALE GENOMIC DNA]</scope>
    <source>
        <strain evidence="2 3">ATCC 19403</strain>
    </source>
</reference>
<organism evidence="2 3">
    <name type="scientific">Lacrimispora sphenoides JCM 1415</name>
    <dbReference type="NCBI Taxonomy" id="1297793"/>
    <lineage>
        <taxon>Bacteria</taxon>
        <taxon>Bacillati</taxon>
        <taxon>Bacillota</taxon>
        <taxon>Clostridia</taxon>
        <taxon>Lachnospirales</taxon>
        <taxon>Lachnospiraceae</taxon>
        <taxon>Lacrimispora</taxon>
    </lineage>
</organism>
<keyword evidence="1" id="KW-0812">Transmembrane</keyword>
<sequence>MAGLSCTITYKIIVVGGESMKVNKKSLVGLLSFIFICITGIFLIRILSLYSVKESPILQGTYTCDELPFASMVFDLNNNYTFYYYDYDEMDKGTYSKGTDNEHFINSSKFQNTKVLYNGKKQTYIIKMDGETYLFKQLDRLPIINSETE</sequence>
<name>A0ABY1CC45_9FIRM</name>
<evidence type="ECO:0000256" key="1">
    <source>
        <dbReference type="SAM" id="Phobius"/>
    </source>
</evidence>
<keyword evidence="1" id="KW-1133">Transmembrane helix</keyword>
<keyword evidence="1" id="KW-0472">Membrane</keyword>
<gene>
    <name evidence="2" type="ORF">SAMN02745906_2936</name>
</gene>
<protein>
    <submittedName>
        <fullName evidence="2">Uncharacterized protein</fullName>
    </submittedName>
</protein>
<proteinExistence type="predicted"/>
<dbReference type="EMBL" id="LT630003">
    <property type="protein sequence ID" value="SET91138.1"/>
    <property type="molecule type" value="Genomic_DNA"/>
</dbReference>